<dbReference type="GeneID" id="80399414"/>
<evidence type="ECO:0000256" key="7">
    <source>
        <dbReference type="ARBA" id="ARBA00030248"/>
    </source>
</evidence>
<keyword evidence="2 12" id="KW-0696">RNA-directed RNA polymerase</keyword>
<feature type="domain" description="RdRp catalytic" evidence="11">
    <location>
        <begin position="319"/>
        <end position="456"/>
    </location>
</feature>
<dbReference type="Proteomes" id="UP000677669">
    <property type="component" value="Segment"/>
</dbReference>
<proteinExistence type="predicted"/>
<sequence>MRPHPQRKHGNPSRNPAPDHPKRVNSRNAHILGTYRGGVIADVSDYESFAYSFDMGVLLLLQDCPCSSYVSGAFKRLRNNVLDARDIMGFIDACVMIRTRVVTLGRYHTTLFKELRHRWVGGLCAAITAAIGSPVEHPSREFDKLATFLGWLKRLPVCIRPEQEAIDAYFTCDRRISQVEPCDSEFFPLVLEIWREAFDGFVLQPPFKGRHGSGSTADCGRSLGRKWESLHIDHVADACMRYPTLEKVLDNLPVTTDSNRTSKVVFVPKQAGKMRTICMEPAWLQYLQQGIAAQLRSHCERPGHPFHSIVAIRSQDQNRSLCAWAYSDRLATIDLSDASDSVSNSMVTALCKGLPLARYLLASRSTLTDVCGYTASMAKYAPMGSALCFPIECYVFASIVEAAFRKRYGHASAGHRSGVSVYGDDIIIPRELYQLVVSALHSFGFIVNEEKSYKDPPFYESCGVEYCYGVKISTIRHPRAHLASSGLCTPDRVGMVTDLSNELYKHGYFDARRYLLKSCMEDIVVVNESTRVRFGDILQFNDKELIPLVEDYTQHQWYEPWHRSVISGKRVQTRVDRGPNDFQQWRSQVNDRTRSERIGSLYRYFKPIEIDPIFSTKAVLYLTKFGFTELLEGKDVEAHGSSSTGDLHTLLRRYVS</sequence>
<feature type="binding site" evidence="9">
    <location>
        <position position="425"/>
    </location>
    <ligand>
        <name>Mg(2+)</name>
        <dbReference type="ChEBI" id="CHEBI:18420"/>
        <label>2</label>
    </ligand>
</feature>
<dbReference type="PROSITE" id="PS50522">
    <property type="entry name" value="RDRP_PHAGE"/>
    <property type="match status" value="1"/>
</dbReference>
<dbReference type="EMBL" id="BK013742">
    <property type="protein sequence ID" value="DAD51175.1"/>
    <property type="molecule type" value="Genomic_RNA"/>
</dbReference>
<keyword evidence="4" id="KW-0548">Nucleotidyltransferase</keyword>
<keyword evidence="13" id="KW-1185">Reference proteome</keyword>
<dbReference type="Pfam" id="PF03431">
    <property type="entry name" value="RNA_replicase_B"/>
    <property type="match status" value="1"/>
</dbReference>
<feature type="binding site" evidence="9">
    <location>
        <position position="424"/>
    </location>
    <ligand>
        <name>Mg(2+)</name>
        <dbReference type="ChEBI" id="CHEBI:18420"/>
        <label>2</label>
    </ligand>
</feature>
<dbReference type="InterPro" id="IPR007096">
    <property type="entry name" value="RNA-dir_Rpol_cat_phage"/>
</dbReference>
<feature type="compositionally biased region" description="Basic residues" evidence="10">
    <location>
        <begin position="1"/>
        <end position="11"/>
    </location>
</feature>
<dbReference type="GO" id="GO:0003968">
    <property type="term" value="F:RNA-directed RNA polymerase activity"/>
    <property type="evidence" value="ECO:0007669"/>
    <property type="project" value="UniProtKB-KW"/>
</dbReference>
<comment type="catalytic activity">
    <reaction evidence="8">
        <text>RNA(n) + a ribonucleoside 5'-triphosphate = RNA(n+1) + diphosphate</text>
        <dbReference type="Rhea" id="RHEA:21248"/>
        <dbReference type="Rhea" id="RHEA-COMP:14527"/>
        <dbReference type="Rhea" id="RHEA-COMP:17342"/>
        <dbReference type="ChEBI" id="CHEBI:33019"/>
        <dbReference type="ChEBI" id="CHEBI:61557"/>
        <dbReference type="ChEBI" id="CHEBI:140395"/>
        <dbReference type="EC" id="2.7.7.48"/>
    </reaction>
</comment>
<evidence type="ECO:0000256" key="6">
    <source>
        <dbReference type="ARBA" id="ARBA00022953"/>
    </source>
</evidence>
<keyword evidence="3" id="KW-0808">Transferase</keyword>
<evidence type="ECO:0000313" key="12">
    <source>
        <dbReference type="EMBL" id="DAD51175.1"/>
    </source>
</evidence>
<evidence type="ECO:0000256" key="8">
    <source>
        <dbReference type="ARBA" id="ARBA00048744"/>
    </source>
</evidence>
<evidence type="ECO:0000256" key="4">
    <source>
        <dbReference type="ARBA" id="ARBA00022695"/>
    </source>
</evidence>
<dbReference type="InterPro" id="IPR043502">
    <property type="entry name" value="DNA/RNA_pol_sf"/>
</dbReference>
<accession>A0A8S5L158</accession>
<keyword evidence="9" id="KW-0479">Metal-binding</keyword>
<name>A0A8S5L158_9VIRU</name>
<keyword evidence="9" id="KW-0460">Magnesium</keyword>
<protein>
    <recommendedName>
        <fullName evidence="1">RNA-directed RNA polymerase</fullName>
        <ecNumber evidence="1">2.7.7.48</ecNumber>
    </recommendedName>
    <alternativeName>
        <fullName evidence="7">RNA replicase beta chain</fullName>
    </alternativeName>
</protein>
<dbReference type="RefSeq" id="YP_010770179.1">
    <property type="nucleotide sequence ID" value="NC_074187.1"/>
</dbReference>
<evidence type="ECO:0000256" key="2">
    <source>
        <dbReference type="ARBA" id="ARBA00022484"/>
    </source>
</evidence>
<evidence type="ECO:0000256" key="1">
    <source>
        <dbReference type="ARBA" id="ARBA00012494"/>
    </source>
</evidence>
<evidence type="ECO:0000256" key="5">
    <source>
        <dbReference type="ARBA" id="ARBA00022741"/>
    </source>
</evidence>
<dbReference type="KEGG" id="vg:80399414"/>
<feature type="binding site" evidence="9">
    <location>
        <position position="334"/>
    </location>
    <ligand>
        <name>Mg(2+)</name>
        <dbReference type="ChEBI" id="CHEBI:18420"/>
        <label>2</label>
    </ligand>
</feature>
<dbReference type="GO" id="GO:0000166">
    <property type="term" value="F:nucleotide binding"/>
    <property type="evidence" value="ECO:0007669"/>
    <property type="project" value="UniProtKB-KW"/>
</dbReference>
<dbReference type="SUPFAM" id="SSF56672">
    <property type="entry name" value="DNA/RNA polymerases"/>
    <property type="match status" value="1"/>
</dbReference>
<evidence type="ECO:0000313" key="13">
    <source>
        <dbReference type="Proteomes" id="UP000677669"/>
    </source>
</evidence>
<feature type="region of interest" description="Disordered" evidence="10">
    <location>
        <begin position="1"/>
        <end position="25"/>
    </location>
</feature>
<dbReference type="EC" id="2.7.7.48" evidence="1"/>
<reference evidence="12" key="1">
    <citation type="submission" date="2020-09" db="EMBL/GenBank/DDBJ databases">
        <title>Leviviricetes taxonomy.</title>
        <authorList>
            <person name="Stockdale S.R."/>
            <person name="Callanan J."/>
            <person name="Adriaenssens E.M."/>
            <person name="Kuhn J.H."/>
            <person name="Rumnieks J."/>
            <person name="Shkoporov A."/>
            <person name="Draper L.A."/>
            <person name="Ross P."/>
            <person name="Hill C."/>
        </authorList>
    </citation>
    <scope>NUCLEOTIDE SEQUENCE</scope>
</reference>
<comment type="cofactor">
    <cofactor evidence="9">
        <name>Mg(2+)</name>
        <dbReference type="ChEBI" id="CHEBI:18420"/>
    </cofactor>
    <text evidence="9">Binds 2 Mg(2+) per subunit.</text>
</comment>
<keyword evidence="5" id="KW-0547">Nucleotide-binding</keyword>
<organism evidence="12 13">
    <name type="scientific">ssRNA phage SRR7976325_4</name>
    <dbReference type="NCBI Taxonomy" id="2786719"/>
    <lineage>
        <taxon>Viruses</taxon>
        <taxon>Riboviria</taxon>
        <taxon>Orthornavirae</taxon>
        <taxon>Lenarviricota</taxon>
        <taxon>Leviviricetes</taxon>
        <taxon>Timlovirales</taxon>
        <taxon>Blumeviridae</taxon>
        <taxon>Kerishovirus</taxon>
        <taxon>Kerishovirus limenecus</taxon>
    </lineage>
</organism>
<evidence type="ECO:0000256" key="9">
    <source>
        <dbReference type="PIRSR" id="PIRSR605093-1"/>
    </source>
</evidence>
<evidence type="ECO:0000256" key="3">
    <source>
        <dbReference type="ARBA" id="ARBA00022679"/>
    </source>
</evidence>
<keyword evidence="6" id="KW-0693">Viral RNA replication</keyword>
<evidence type="ECO:0000256" key="10">
    <source>
        <dbReference type="SAM" id="MobiDB-lite"/>
    </source>
</evidence>
<evidence type="ECO:0000259" key="11">
    <source>
        <dbReference type="PROSITE" id="PS50522"/>
    </source>
</evidence>
<dbReference type="InterPro" id="IPR005093">
    <property type="entry name" value="RNArep_beta"/>
</dbReference>
<gene>
    <name evidence="12" type="primary">SRR7976325_4_3</name>
</gene>
<dbReference type="GO" id="GO:0046872">
    <property type="term" value="F:metal ion binding"/>
    <property type="evidence" value="ECO:0007669"/>
    <property type="project" value="UniProtKB-KW"/>
</dbReference>
<dbReference type="GO" id="GO:0039694">
    <property type="term" value="P:viral RNA genome replication"/>
    <property type="evidence" value="ECO:0007669"/>
    <property type="project" value="InterPro"/>
</dbReference>